<dbReference type="CTD" id="9807697"/>
<feature type="compositionally biased region" description="Basic and acidic residues" evidence="1">
    <location>
        <begin position="68"/>
        <end position="82"/>
    </location>
</feature>
<name>E3MBY9_CAERE</name>
<feature type="compositionally biased region" description="Acidic residues" evidence="1">
    <location>
        <begin position="24"/>
        <end position="35"/>
    </location>
</feature>
<feature type="compositionally biased region" description="Basic and acidic residues" evidence="1">
    <location>
        <begin position="91"/>
        <end position="120"/>
    </location>
</feature>
<dbReference type="GeneID" id="9807697"/>
<organism evidence="3">
    <name type="scientific">Caenorhabditis remanei</name>
    <name type="common">Caenorhabditis vulgaris</name>
    <dbReference type="NCBI Taxonomy" id="31234"/>
    <lineage>
        <taxon>Eukaryota</taxon>
        <taxon>Metazoa</taxon>
        <taxon>Ecdysozoa</taxon>
        <taxon>Nematoda</taxon>
        <taxon>Chromadorea</taxon>
        <taxon>Rhabditida</taxon>
        <taxon>Rhabditina</taxon>
        <taxon>Rhabditomorpha</taxon>
        <taxon>Rhabditoidea</taxon>
        <taxon>Rhabditidae</taxon>
        <taxon>Peloderinae</taxon>
        <taxon>Caenorhabditis</taxon>
    </lineage>
</organism>
<keyword evidence="3" id="KW-1185">Reference proteome</keyword>
<dbReference type="EMBL" id="DS268434">
    <property type="protein sequence ID" value="EFO98279.1"/>
    <property type="molecule type" value="Genomic_DNA"/>
</dbReference>
<protein>
    <submittedName>
        <fullName evidence="2">Uncharacterized protein</fullName>
    </submittedName>
</protein>
<dbReference type="InParanoid" id="E3MBY9"/>
<sequence>MDAEKELHDEDHQMLGPRGALSDDLSDQGIEEDMDDTRNGRVNVPWERRVENSWEGSMMSETDNENAPPEHQEDEHVAREELLWESTPLKRPHDPWDDPCERKLKYRKMEDQEDGEPKKN</sequence>
<dbReference type="AlphaFoldDB" id="E3MBY9"/>
<reference evidence="2" key="1">
    <citation type="submission" date="2007-07" db="EMBL/GenBank/DDBJ databases">
        <title>PCAP assembly of the Caenorhabditis remanei genome.</title>
        <authorList>
            <consortium name="The Caenorhabditis remanei Sequencing Consortium"/>
            <person name="Wilson R.K."/>
        </authorList>
    </citation>
    <scope>NUCLEOTIDE SEQUENCE [LARGE SCALE GENOMIC DNA]</scope>
    <source>
        <strain evidence="2">PB4641</strain>
    </source>
</reference>
<evidence type="ECO:0000313" key="3">
    <source>
        <dbReference type="Proteomes" id="UP000008281"/>
    </source>
</evidence>
<proteinExistence type="predicted"/>
<dbReference type="RefSeq" id="XP_003106337.2">
    <property type="nucleotide sequence ID" value="XM_003106289.2"/>
</dbReference>
<dbReference type="KEGG" id="crq:GCK72_025700"/>
<dbReference type="HOGENOM" id="CLU_2051817_0_0_1"/>
<evidence type="ECO:0000256" key="1">
    <source>
        <dbReference type="SAM" id="MobiDB-lite"/>
    </source>
</evidence>
<accession>E3MBY9</accession>
<feature type="region of interest" description="Disordered" evidence="1">
    <location>
        <begin position="1"/>
        <end position="120"/>
    </location>
</feature>
<gene>
    <name evidence="2" type="ORF">CRE_15269</name>
</gene>
<dbReference type="Proteomes" id="UP000008281">
    <property type="component" value="Unassembled WGS sequence"/>
</dbReference>
<dbReference type="OMA" id="RVENSWE"/>
<evidence type="ECO:0000313" key="2">
    <source>
        <dbReference type="EMBL" id="EFO98279.1"/>
    </source>
</evidence>
<feature type="compositionally biased region" description="Basic and acidic residues" evidence="1">
    <location>
        <begin position="1"/>
        <end position="13"/>
    </location>
</feature>